<protein>
    <submittedName>
        <fullName evidence="3">Tol-pal system protein YbgF</fullName>
    </submittedName>
</protein>
<dbReference type="HAMAP" id="MF_02066">
    <property type="entry name" value="CpoB"/>
    <property type="match status" value="1"/>
</dbReference>
<accession>A0ABS5U6T5</accession>
<feature type="chain" id="PRO_5046898172" evidence="2">
    <location>
        <begin position="23"/>
        <end position="276"/>
    </location>
</feature>
<dbReference type="Gene3D" id="1.10.287.1490">
    <property type="match status" value="1"/>
</dbReference>
<evidence type="ECO:0000256" key="2">
    <source>
        <dbReference type="SAM" id="SignalP"/>
    </source>
</evidence>
<dbReference type="SUPFAM" id="SSF48452">
    <property type="entry name" value="TPR-like"/>
    <property type="match status" value="1"/>
</dbReference>
<dbReference type="Pfam" id="PF13174">
    <property type="entry name" value="TPR_6"/>
    <property type="match status" value="1"/>
</dbReference>
<keyword evidence="4" id="KW-1185">Reference proteome</keyword>
<sequence length="276" mass="30686">MNRIIKLALVPLVIGLAGCATQGSLESTRSDIDAVKTRLFSLERDLGSVRSETKEQIGALETGLRADISATRKISADLQANIDSTKAEMQALSGKVDDTATTAKQPGEELTRYRNDADKRIILMEDRILKLQGSVDELNKKLAEVAQQKEVPASPDALYIKGLELFKAGDMPAARERLQKFIEQNPNHELVANAHYWIGETHYSEKAYEPAILSFQEVIKNFPDKEKAPAAMLKQAMSFKAINDLKSARYVLKKLVDGYPKSEEAKKAKDLQKEIK</sequence>
<dbReference type="InterPro" id="IPR014162">
    <property type="entry name" value="CpoB_C"/>
</dbReference>
<dbReference type="PROSITE" id="PS51257">
    <property type="entry name" value="PROKAR_LIPOPROTEIN"/>
    <property type="match status" value="1"/>
</dbReference>
<dbReference type="Proteomes" id="UP000784128">
    <property type="component" value="Unassembled WGS sequence"/>
</dbReference>
<evidence type="ECO:0000256" key="1">
    <source>
        <dbReference type="PROSITE-ProRule" id="PRU00339"/>
    </source>
</evidence>
<evidence type="ECO:0000313" key="4">
    <source>
        <dbReference type="Proteomes" id="UP000784128"/>
    </source>
</evidence>
<dbReference type="SMART" id="SM00028">
    <property type="entry name" value="TPR"/>
    <property type="match status" value="2"/>
</dbReference>
<keyword evidence="1" id="KW-0802">TPR repeat</keyword>
<dbReference type="NCBIfam" id="TIGR02795">
    <property type="entry name" value="tol_pal_ybgF"/>
    <property type="match status" value="1"/>
</dbReference>
<dbReference type="EMBL" id="JAHDYS010000004">
    <property type="protein sequence ID" value="MBT1071379.1"/>
    <property type="molecule type" value="Genomic_DNA"/>
</dbReference>
<comment type="caution">
    <text evidence="3">The sequence shown here is derived from an EMBL/GenBank/DDBJ whole genome shotgun (WGS) entry which is preliminary data.</text>
</comment>
<evidence type="ECO:0000313" key="3">
    <source>
        <dbReference type="EMBL" id="MBT1071379.1"/>
    </source>
</evidence>
<name>A0ABS5U6T5_9BACT</name>
<dbReference type="InterPro" id="IPR019734">
    <property type="entry name" value="TPR_rpt"/>
</dbReference>
<feature type="signal peptide" evidence="2">
    <location>
        <begin position="1"/>
        <end position="22"/>
    </location>
</feature>
<dbReference type="PROSITE" id="PS50005">
    <property type="entry name" value="TPR"/>
    <property type="match status" value="2"/>
</dbReference>
<dbReference type="RefSeq" id="WP_214297084.1">
    <property type="nucleotide sequence ID" value="NZ_JAHDYS010000004.1"/>
</dbReference>
<keyword evidence="2" id="KW-0732">Signal</keyword>
<organism evidence="3 4">
    <name type="scientific">Pelotalea chapellei</name>
    <dbReference type="NCBI Taxonomy" id="44671"/>
    <lineage>
        <taxon>Bacteria</taxon>
        <taxon>Pseudomonadati</taxon>
        <taxon>Thermodesulfobacteriota</taxon>
        <taxon>Desulfuromonadia</taxon>
        <taxon>Geobacterales</taxon>
        <taxon>Geobacteraceae</taxon>
        <taxon>Pelotalea</taxon>
    </lineage>
</organism>
<feature type="repeat" description="TPR" evidence="1">
    <location>
        <begin position="155"/>
        <end position="188"/>
    </location>
</feature>
<reference evidence="3 4" key="1">
    <citation type="submission" date="2021-05" db="EMBL/GenBank/DDBJ databases">
        <title>The draft genome of Geobacter chapellei DSM 13688.</title>
        <authorList>
            <person name="Xu Z."/>
            <person name="Masuda Y."/>
            <person name="Itoh H."/>
            <person name="Senoo K."/>
        </authorList>
    </citation>
    <scope>NUCLEOTIDE SEQUENCE [LARGE SCALE GENOMIC DNA]</scope>
    <source>
        <strain evidence="3 4">DSM 13688</strain>
    </source>
</reference>
<gene>
    <name evidence="3" type="primary">ybgF</name>
    <name evidence="3" type="ORF">KJB30_06275</name>
</gene>
<proteinExistence type="inferred from homology"/>
<dbReference type="Pfam" id="PF13432">
    <property type="entry name" value="TPR_16"/>
    <property type="match status" value="1"/>
</dbReference>
<dbReference type="Gene3D" id="1.25.40.10">
    <property type="entry name" value="Tetratricopeptide repeat domain"/>
    <property type="match status" value="1"/>
</dbReference>
<dbReference type="InterPro" id="IPR034706">
    <property type="entry name" value="CpoB"/>
</dbReference>
<feature type="repeat" description="TPR" evidence="1">
    <location>
        <begin position="192"/>
        <end position="225"/>
    </location>
</feature>
<dbReference type="InterPro" id="IPR011990">
    <property type="entry name" value="TPR-like_helical_dom_sf"/>
</dbReference>